<evidence type="ECO:0000313" key="7">
    <source>
        <dbReference type="Proteomes" id="UP000011083"/>
    </source>
</evidence>
<dbReference type="Gene3D" id="2.30.29.30">
    <property type="entry name" value="Pleckstrin-homology domain (PH domain)/Phosphotyrosine-binding domain (PTB)"/>
    <property type="match status" value="1"/>
</dbReference>
<evidence type="ECO:0000256" key="2">
    <source>
        <dbReference type="ARBA" id="ARBA00022467"/>
    </source>
</evidence>
<dbReference type="Gene3D" id="1.10.418.10">
    <property type="entry name" value="Calponin-like domain"/>
    <property type="match status" value="2"/>
</dbReference>
<dbReference type="InterPro" id="IPR036872">
    <property type="entry name" value="CH_dom_sf"/>
</dbReference>
<name>L8H165_ACACF</name>
<dbReference type="Pfam" id="PF00307">
    <property type="entry name" value="CH"/>
    <property type="match status" value="2"/>
</dbReference>
<dbReference type="KEGG" id="acan:ACA1_264100"/>
<keyword evidence="2" id="KW-0117">Actin capping</keyword>
<dbReference type="CDD" id="cd21225">
    <property type="entry name" value="CH_CTX_rpt1"/>
    <property type="match status" value="1"/>
</dbReference>
<dbReference type="GO" id="GO:0051693">
    <property type="term" value="P:actin filament capping"/>
    <property type="evidence" value="ECO:0007669"/>
    <property type="project" value="UniProtKB-KW"/>
</dbReference>
<dbReference type="CDD" id="cd21226">
    <property type="entry name" value="CH_CTX_rpt2"/>
    <property type="match status" value="1"/>
</dbReference>
<evidence type="ECO:0000313" key="6">
    <source>
        <dbReference type="EMBL" id="ELR19239.1"/>
    </source>
</evidence>
<dbReference type="SUPFAM" id="SSF50729">
    <property type="entry name" value="PH domain-like"/>
    <property type="match status" value="1"/>
</dbReference>
<dbReference type="Proteomes" id="UP000011083">
    <property type="component" value="Unassembled WGS sequence"/>
</dbReference>
<dbReference type="Pfam" id="PF00169">
    <property type="entry name" value="PH"/>
    <property type="match status" value="1"/>
</dbReference>
<feature type="domain" description="Calponin-homology (CH)" evidence="5">
    <location>
        <begin position="25"/>
        <end position="132"/>
    </location>
</feature>
<dbReference type="RefSeq" id="XP_004341324.1">
    <property type="nucleotide sequence ID" value="XM_004341276.1"/>
</dbReference>
<dbReference type="SUPFAM" id="SSF52047">
    <property type="entry name" value="RNI-like"/>
    <property type="match status" value="1"/>
</dbReference>
<dbReference type="SMART" id="SM00033">
    <property type="entry name" value="CH"/>
    <property type="match status" value="2"/>
</dbReference>
<feature type="domain" description="Calponin-homology (CH)" evidence="5">
    <location>
        <begin position="152"/>
        <end position="256"/>
    </location>
</feature>
<dbReference type="InterPro" id="IPR011993">
    <property type="entry name" value="PH-like_dom_sf"/>
</dbReference>
<reference evidence="6 7" key="1">
    <citation type="journal article" date="2013" name="Genome Biol.">
        <title>Genome of Acanthamoeba castellanii highlights extensive lateral gene transfer and early evolution of tyrosine kinase signaling.</title>
        <authorList>
            <person name="Clarke M."/>
            <person name="Lohan A.J."/>
            <person name="Liu B."/>
            <person name="Lagkouvardos I."/>
            <person name="Roy S."/>
            <person name="Zafar N."/>
            <person name="Bertelli C."/>
            <person name="Schilde C."/>
            <person name="Kianianmomeni A."/>
            <person name="Burglin T.R."/>
            <person name="Frech C."/>
            <person name="Turcotte B."/>
            <person name="Kopec K.O."/>
            <person name="Synnott J.M."/>
            <person name="Choo C."/>
            <person name="Paponov I."/>
            <person name="Finkler A."/>
            <person name="Soon Heng Tan C."/>
            <person name="Hutchins A.P."/>
            <person name="Weinmeier T."/>
            <person name="Rattei T."/>
            <person name="Chu J.S."/>
            <person name="Gimenez G."/>
            <person name="Irimia M."/>
            <person name="Rigden D.J."/>
            <person name="Fitzpatrick D.A."/>
            <person name="Lorenzo-Morales J."/>
            <person name="Bateman A."/>
            <person name="Chiu C.H."/>
            <person name="Tang P."/>
            <person name="Hegemann P."/>
            <person name="Fromm H."/>
            <person name="Raoult D."/>
            <person name="Greub G."/>
            <person name="Miranda-Saavedra D."/>
            <person name="Chen N."/>
            <person name="Nash P."/>
            <person name="Ginger M.L."/>
            <person name="Horn M."/>
            <person name="Schaap P."/>
            <person name="Caler L."/>
            <person name="Loftus B."/>
        </authorList>
    </citation>
    <scope>NUCLEOTIDE SEQUENCE [LARGE SCALE GENOMIC DNA]</scope>
    <source>
        <strain evidence="6 7">Neff</strain>
    </source>
</reference>
<dbReference type="PROSITE" id="PS50003">
    <property type="entry name" value="PH_DOMAIN"/>
    <property type="match status" value="1"/>
</dbReference>
<sequence>MSKQQDHNLSPEELEQRLKEKKWETVQIKGLSAWINTYLARASIPPITTLPDDITDGVRLLQFLELVTEKPVGPFKKEPTNRIQNIENCSKAIKFISNDLQIRLVGIGAEDLADGNLMLVLGLLWSSFRKLSLGSIGDSLEQAEGKAGAKKGKPEDDLLKWIGELTKDYDVPVTSFKESFNNGMAWAALIDRFDPDFLDIAAASRMNTEDRLNLIFDVAEKKLGIPKLLEVSDLMSGNPDERSVVLYSSLFYHSWTSNQERIKLANEKRGKENKMSDMKAKLAAEEEERLRLQRETAELNELKGQKDKELEATETKIKSLEELYADLQEQKRSLEAQILAEQEAASARAKEEQETLKAQIAKVSDEVQQDLKAKLAAEEAAKNERIKENLNLLAGKHELIDAMQEGGMSWLPQGPTALLNAGIMGSTPSLSRFNALLREHVNALHLRLKEMQEQEEEETEKKNIEEDRRSLAEQVQSIVNETVDKDMAEAVEILGKQFKGTNQTMLRILSVKDAVNELHEVVDKRGYLMAQVEGKRWKKRWFVLRGFTLYYYNKKEEQDDIAGAEGEVSLENAVVSGHDDADSKPAWTIKIAVSEENGDHTDREELIVGAKTMEERNDWLTLMQGKVLYLQYLALCRKEQIRPDPRVISLCGSMSISVLNLDDLHISTGLLKILRTLFENHKEVERVSLSGTDLDDEKTAHVAKFLTAVPGLVSLNLSNNRIGSKGVSKLAETLSTHKHIKVLNLARNEIDDEGFQRLAAVFKHNVDLEQVTLTRNKITGASGSFTEAAQAFSSLEKLSRLSLNRNQLGDEAAFELAKVFQTHPSLVVVKLQNNKIGTAGAAAIFDALKANTSVTQVSLSYNLIGNDALSNLKELFTENQVIRSVELSGNRGITGGPQLKALAEVHDLDIPQFSAQKV</sequence>
<feature type="coiled-coil region" evidence="3">
    <location>
        <begin position="434"/>
        <end position="481"/>
    </location>
</feature>
<dbReference type="InterPro" id="IPR001611">
    <property type="entry name" value="Leu-rich_rpt"/>
</dbReference>
<evidence type="ECO:0000259" key="4">
    <source>
        <dbReference type="PROSITE" id="PS50003"/>
    </source>
</evidence>
<dbReference type="InterPro" id="IPR001849">
    <property type="entry name" value="PH_domain"/>
</dbReference>
<dbReference type="OrthoDB" id="20421at2759"/>
<feature type="coiled-coil region" evidence="3">
    <location>
        <begin position="268"/>
        <end position="366"/>
    </location>
</feature>
<dbReference type="InterPro" id="IPR001715">
    <property type="entry name" value="CH_dom"/>
</dbReference>
<protein>
    <submittedName>
        <fullName evidence="6">Calponin (CH) domain containing protein</fullName>
    </submittedName>
</protein>
<feature type="domain" description="PH" evidence="4">
    <location>
        <begin position="521"/>
        <end position="628"/>
    </location>
</feature>
<evidence type="ECO:0000256" key="1">
    <source>
        <dbReference type="ARBA" id="ARBA00006826"/>
    </source>
</evidence>
<dbReference type="STRING" id="1257118.L8H165"/>
<dbReference type="InterPro" id="IPR032675">
    <property type="entry name" value="LRR_dom_sf"/>
</dbReference>
<dbReference type="SUPFAM" id="SSF47576">
    <property type="entry name" value="Calponin-homology domain, CH-domain"/>
    <property type="match status" value="1"/>
</dbReference>
<evidence type="ECO:0000256" key="3">
    <source>
        <dbReference type="SAM" id="Coils"/>
    </source>
</evidence>
<accession>L8H165</accession>
<dbReference type="EMBL" id="KB007933">
    <property type="protein sequence ID" value="ELR19239.1"/>
    <property type="molecule type" value="Genomic_DNA"/>
</dbReference>
<evidence type="ECO:0000259" key="5">
    <source>
        <dbReference type="PROSITE" id="PS50021"/>
    </source>
</evidence>
<organism evidence="6 7">
    <name type="scientific">Acanthamoeba castellanii (strain ATCC 30010 / Neff)</name>
    <dbReference type="NCBI Taxonomy" id="1257118"/>
    <lineage>
        <taxon>Eukaryota</taxon>
        <taxon>Amoebozoa</taxon>
        <taxon>Discosea</taxon>
        <taxon>Longamoebia</taxon>
        <taxon>Centramoebida</taxon>
        <taxon>Acanthamoebidae</taxon>
        <taxon>Acanthamoeba</taxon>
    </lineage>
</organism>
<dbReference type="CDD" id="cd00821">
    <property type="entry name" value="PH"/>
    <property type="match status" value="1"/>
</dbReference>
<dbReference type="PANTHER" id="PTHR11915">
    <property type="entry name" value="SPECTRIN/FILAMIN RELATED CYTOSKELETAL PROTEIN"/>
    <property type="match status" value="1"/>
</dbReference>
<dbReference type="PROSITE" id="PS50021">
    <property type="entry name" value="CH"/>
    <property type="match status" value="2"/>
</dbReference>
<keyword evidence="7" id="KW-1185">Reference proteome</keyword>
<proteinExistence type="inferred from homology"/>
<dbReference type="SMART" id="SM00368">
    <property type="entry name" value="LRR_RI"/>
    <property type="match status" value="5"/>
</dbReference>
<gene>
    <name evidence="6" type="ORF">ACA1_264100</name>
</gene>
<dbReference type="GeneID" id="14920013"/>
<dbReference type="SMR" id="L8H165"/>
<dbReference type="VEuPathDB" id="AmoebaDB:ACA1_264100"/>
<dbReference type="Gene3D" id="3.80.10.10">
    <property type="entry name" value="Ribonuclease Inhibitor"/>
    <property type="match status" value="2"/>
</dbReference>
<dbReference type="SMART" id="SM00233">
    <property type="entry name" value="PH"/>
    <property type="match status" value="1"/>
</dbReference>
<dbReference type="Pfam" id="PF13516">
    <property type="entry name" value="LRR_6"/>
    <property type="match status" value="4"/>
</dbReference>
<keyword evidence="3" id="KW-0175">Coiled coil</keyword>
<dbReference type="AlphaFoldDB" id="L8H165"/>
<comment type="similarity">
    <text evidence="1">Belongs to the spectrin family.</text>
</comment>